<evidence type="ECO:0000256" key="1">
    <source>
        <dbReference type="ARBA" id="ARBA00023125"/>
    </source>
</evidence>
<evidence type="ECO:0000313" key="5">
    <source>
        <dbReference type="Proteomes" id="UP000050430"/>
    </source>
</evidence>
<dbReference type="Pfam" id="PF02575">
    <property type="entry name" value="YbaB_DNA_bd"/>
    <property type="match status" value="1"/>
</dbReference>
<comment type="caution">
    <text evidence="4">The sequence shown here is derived from an EMBL/GenBank/DDBJ whole genome shotgun (WGS) entry which is preliminary data.</text>
</comment>
<sequence>MAKGFNRPMGMGGGMGGGGMMSQFKKLQEQMEAAQARLTEMTVTSSVGGGAVQVTMTGDQRCKSVIIDPELLKDADADMLQDLILSAVNQALDKSRDLTSQEMGPLASGLPF</sequence>
<comment type="similarity">
    <text evidence="2">Belongs to the YbaB/EbfC family.</text>
</comment>
<dbReference type="EMBL" id="LGCK01000006">
    <property type="protein sequence ID" value="KPL73501.1"/>
    <property type="molecule type" value="Genomic_DNA"/>
</dbReference>
<dbReference type="GO" id="GO:0003677">
    <property type="term" value="F:DNA binding"/>
    <property type="evidence" value="ECO:0007669"/>
    <property type="project" value="UniProtKB-UniRule"/>
</dbReference>
<keyword evidence="1 2" id="KW-0238">DNA-binding</keyword>
<reference evidence="4 5" key="1">
    <citation type="submission" date="2015-07" db="EMBL/GenBank/DDBJ databases">
        <title>Genome sequence of Leptolinea tardivitalis DSM 16556.</title>
        <authorList>
            <person name="Hemp J."/>
            <person name="Ward L.M."/>
            <person name="Pace L.A."/>
            <person name="Fischer W.W."/>
        </authorList>
    </citation>
    <scope>NUCLEOTIDE SEQUENCE [LARGE SCALE GENOMIC DNA]</scope>
    <source>
        <strain evidence="4 5">YMTK-2</strain>
    </source>
</reference>
<dbReference type="SUPFAM" id="SSF82607">
    <property type="entry name" value="YbaB-like"/>
    <property type="match status" value="1"/>
</dbReference>
<dbReference type="OrthoDB" id="9809370at2"/>
<dbReference type="InterPro" id="IPR004401">
    <property type="entry name" value="YbaB/EbfC"/>
</dbReference>
<dbReference type="InterPro" id="IPR036894">
    <property type="entry name" value="YbaB-like_sf"/>
</dbReference>
<protein>
    <recommendedName>
        <fullName evidence="2">Nucleoid-associated protein ADM99_04820</fullName>
    </recommendedName>
</protein>
<dbReference type="PIRSF" id="PIRSF004555">
    <property type="entry name" value="UCP004555"/>
    <property type="match status" value="1"/>
</dbReference>
<dbReference type="GO" id="GO:0005829">
    <property type="term" value="C:cytosol"/>
    <property type="evidence" value="ECO:0007669"/>
    <property type="project" value="TreeGrafter"/>
</dbReference>
<feature type="compositionally biased region" description="Gly residues" evidence="3">
    <location>
        <begin position="10"/>
        <end position="20"/>
    </location>
</feature>
<dbReference type="GO" id="GO:0043590">
    <property type="term" value="C:bacterial nucleoid"/>
    <property type="evidence" value="ECO:0007669"/>
    <property type="project" value="UniProtKB-UniRule"/>
</dbReference>
<name>A0A0P6XNB1_9CHLR</name>
<organism evidence="4 5">
    <name type="scientific">Leptolinea tardivitalis</name>
    <dbReference type="NCBI Taxonomy" id="229920"/>
    <lineage>
        <taxon>Bacteria</taxon>
        <taxon>Bacillati</taxon>
        <taxon>Chloroflexota</taxon>
        <taxon>Anaerolineae</taxon>
        <taxon>Anaerolineales</taxon>
        <taxon>Anaerolineaceae</taxon>
        <taxon>Leptolinea</taxon>
    </lineage>
</organism>
<dbReference type="AlphaFoldDB" id="A0A0P6XNB1"/>
<comment type="subcellular location">
    <subcellularLocation>
        <location evidence="2">Cytoplasm</location>
        <location evidence="2">Nucleoid</location>
    </subcellularLocation>
</comment>
<dbReference type="STRING" id="229920.ADM99_04820"/>
<dbReference type="PATRIC" id="fig|229920.5.peg.2628"/>
<feature type="region of interest" description="Disordered" evidence="3">
    <location>
        <begin position="1"/>
        <end position="21"/>
    </location>
</feature>
<dbReference type="Gene3D" id="3.30.1310.10">
    <property type="entry name" value="Nucleoid-associated protein YbaB-like domain"/>
    <property type="match status" value="1"/>
</dbReference>
<gene>
    <name evidence="4" type="ORF">ADM99_04820</name>
</gene>
<evidence type="ECO:0000313" key="4">
    <source>
        <dbReference type="EMBL" id="KPL73501.1"/>
    </source>
</evidence>
<accession>A0A0P6XNB1</accession>
<dbReference type="HAMAP" id="MF_00274">
    <property type="entry name" value="DNA_YbaB_EbfC"/>
    <property type="match status" value="1"/>
</dbReference>
<dbReference type="NCBIfam" id="TIGR00103">
    <property type="entry name" value="DNA_YbaB_EbfC"/>
    <property type="match status" value="1"/>
</dbReference>
<keyword evidence="5" id="KW-1185">Reference proteome</keyword>
<evidence type="ECO:0000256" key="2">
    <source>
        <dbReference type="HAMAP-Rule" id="MF_00274"/>
    </source>
</evidence>
<dbReference type="Proteomes" id="UP000050430">
    <property type="component" value="Unassembled WGS sequence"/>
</dbReference>
<dbReference type="PANTHER" id="PTHR33449">
    <property type="entry name" value="NUCLEOID-ASSOCIATED PROTEIN YBAB"/>
    <property type="match status" value="1"/>
</dbReference>
<keyword evidence="2" id="KW-0963">Cytoplasm</keyword>
<comment type="function">
    <text evidence="2">Binds to DNA and alters its conformation. May be involved in regulation of gene expression, nucleoid organization and DNA protection.</text>
</comment>
<dbReference type="RefSeq" id="WP_081419918.1">
    <property type="nucleotide sequence ID" value="NZ_BBYA01000009.1"/>
</dbReference>
<comment type="subunit">
    <text evidence="2">Homodimer.</text>
</comment>
<evidence type="ECO:0000256" key="3">
    <source>
        <dbReference type="SAM" id="MobiDB-lite"/>
    </source>
</evidence>
<proteinExistence type="inferred from homology"/>
<dbReference type="PANTHER" id="PTHR33449:SF1">
    <property type="entry name" value="NUCLEOID-ASSOCIATED PROTEIN YBAB"/>
    <property type="match status" value="1"/>
</dbReference>